<name>A0ABW7H889_9BURK</name>
<sequence length="102" mass="11454">MDARATSSTMSCRCAPAALVANCGFRNESWLAHDVRQPEFQAHRETEMHTIERRYELTPQGWVGLIGGKISAGIWQGRYVGAGGSKRTVRKALRRAKRMHAR</sequence>
<evidence type="ECO:0000313" key="1">
    <source>
        <dbReference type="EMBL" id="MFG6486135.1"/>
    </source>
</evidence>
<accession>A0ABW7H889</accession>
<evidence type="ECO:0000313" key="2">
    <source>
        <dbReference type="Proteomes" id="UP001606134"/>
    </source>
</evidence>
<protein>
    <submittedName>
        <fullName evidence="1">Uncharacterized protein</fullName>
    </submittedName>
</protein>
<comment type="caution">
    <text evidence="1">The sequence shown here is derived from an EMBL/GenBank/DDBJ whole genome shotgun (WGS) entry which is preliminary data.</text>
</comment>
<proteinExistence type="predicted"/>
<reference evidence="1 2" key="1">
    <citation type="submission" date="2024-08" db="EMBL/GenBank/DDBJ databases">
        <authorList>
            <person name="Lu H."/>
        </authorList>
    </citation>
    <scope>NUCLEOTIDE SEQUENCE [LARGE SCALE GENOMIC DNA]</scope>
    <source>
        <strain evidence="1 2">BYS78W</strain>
    </source>
</reference>
<dbReference type="EMBL" id="JBIGIC010000002">
    <property type="protein sequence ID" value="MFG6486135.1"/>
    <property type="molecule type" value="Genomic_DNA"/>
</dbReference>
<gene>
    <name evidence="1" type="ORF">ACG04R_05585</name>
</gene>
<organism evidence="1 2">
    <name type="scientific">Pelomonas candidula</name>
    <dbReference type="NCBI Taxonomy" id="3299025"/>
    <lineage>
        <taxon>Bacteria</taxon>
        <taxon>Pseudomonadati</taxon>
        <taxon>Pseudomonadota</taxon>
        <taxon>Betaproteobacteria</taxon>
        <taxon>Burkholderiales</taxon>
        <taxon>Sphaerotilaceae</taxon>
        <taxon>Roseateles</taxon>
    </lineage>
</organism>
<keyword evidence="2" id="KW-1185">Reference proteome</keyword>
<dbReference type="Proteomes" id="UP001606134">
    <property type="component" value="Unassembled WGS sequence"/>
</dbReference>